<dbReference type="Proteomes" id="UP000241507">
    <property type="component" value="Chromosome"/>
</dbReference>
<protein>
    <submittedName>
        <fullName evidence="1">Uncharacterized protein</fullName>
    </submittedName>
</protein>
<evidence type="ECO:0000313" key="2">
    <source>
        <dbReference type="Proteomes" id="UP000241507"/>
    </source>
</evidence>
<gene>
    <name evidence="1" type="ORF">C7S20_19285</name>
</gene>
<organism evidence="1 2">
    <name type="scientific">Christiangramia fulva</name>
    <dbReference type="NCBI Taxonomy" id="2126553"/>
    <lineage>
        <taxon>Bacteria</taxon>
        <taxon>Pseudomonadati</taxon>
        <taxon>Bacteroidota</taxon>
        <taxon>Flavobacteriia</taxon>
        <taxon>Flavobacteriales</taxon>
        <taxon>Flavobacteriaceae</taxon>
        <taxon>Christiangramia</taxon>
    </lineage>
</organism>
<accession>A0A2R3ZAM6</accession>
<name>A0A2R3ZAM6_9FLAO</name>
<proteinExistence type="predicted"/>
<dbReference type="EMBL" id="CP028136">
    <property type="protein sequence ID" value="AVR47222.1"/>
    <property type="molecule type" value="Genomic_DNA"/>
</dbReference>
<dbReference type="KEGG" id="grs:C7S20_19285"/>
<reference evidence="2" key="1">
    <citation type="submission" date="2018-03" db="EMBL/GenBank/DDBJ databases">
        <title>Gramella fulva sp. nov., isolated from a dry surface of tidal flat.</title>
        <authorList>
            <person name="Hwang S.H."/>
            <person name="Hwang W.M."/>
            <person name="Kang K."/>
            <person name="Ahn T.-Y."/>
        </authorList>
    </citation>
    <scope>NUCLEOTIDE SEQUENCE [LARGE SCALE GENOMIC DNA]</scope>
    <source>
        <strain evidence="2">SH35</strain>
    </source>
</reference>
<keyword evidence="2" id="KW-1185">Reference proteome</keyword>
<evidence type="ECO:0000313" key="1">
    <source>
        <dbReference type="EMBL" id="AVR47222.1"/>
    </source>
</evidence>
<sequence length="73" mass="8107">MGKDEKTKNPFAFPVTDGETFCQDGMTLRDYFAAKAMQALIDQPIMVGNTNATEILAKQSYIVADAMLKERES</sequence>
<dbReference type="OrthoDB" id="1551395at2"/>
<dbReference type="AlphaFoldDB" id="A0A2R3ZAM6"/>
<dbReference type="RefSeq" id="WP_107013988.1">
    <property type="nucleotide sequence ID" value="NZ_CP028136.1"/>
</dbReference>